<reference evidence="6 7" key="1">
    <citation type="submission" date="2018-10" db="EMBL/GenBank/DDBJ databases">
        <title>Rhizobium etli, R. leguminosarum and a new Rhizobium genospecies from Phaseolus dumosus.</title>
        <authorList>
            <person name="Ramirez-Puebla S.T."/>
            <person name="Rogel-Hernandez M.A."/>
            <person name="Guerrero G."/>
            <person name="Ormeno-Orrillo E."/>
            <person name="Martinez-Romero J.C."/>
            <person name="Negrete-Yankelevich S."/>
            <person name="Martinez-Romero E."/>
        </authorList>
    </citation>
    <scope>NUCLEOTIDE SEQUENCE [LARGE SCALE GENOMIC DNA]</scope>
    <source>
        <strain evidence="6 7">CCGE525</strain>
        <plasmid evidence="7">prccge525c</plasmid>
    </source>
</reference>
<gene>
    <name evidence="6" type="ORF">CCGE525_27075</name>
</gene>
<dbReference type="KEGG" id="rjg:CCGE525_27075"/>
<dbReference type="AlphaFoldDB" id="A0A387FVL5"/>
<evidence type="ECO:0000256" key="2">
    <source>
        <dbReference type="ARBA" id="ARBA00022801"/>
    </source>
</evidence>
<dbReference type="PROSITE" id="PS51462">
    <property type="entry name" value="NUDIX"/>
    <property type="match status" value="1"/>
</dbReference>
<dbReference type="CDD" id="cd04685">
    <property type="entry name" value="NUDIX_Hydrolase"/>
    <property type="match status" value="1"/>
</dbReference>
<proteinExistence type="inferred from homology"/>
<accession>A0A387FVL5</accession>
<name>A0A387FVL5_9HYPH</name>
<evidence type="ECO:0000256" key="1">
    <source>
        <dbReference type="ARBA" id="ARBA00001946"/>
    </source>
</evidence>
<evidence type="ECO:0000256" key="4">
    <source>
        <dbReference type="RuleBase" id="RU003476"/>
    </source>
</evidence>
<comment type="similarity">
    <text evidence="4">Belongs to the Nudix hydrolase family.</text>
</comment>
<dbReference type="InterPro" id="IPR015797">
    <property type="entry name" value="NUDIX_hydrolase-like_dom_sf"/>
</dbReference>
<keyword evidence="6" id="KW-0614">Plasmid</keyword>
<comment type="cofactor">
    <cofactor evidence="1">
        <name>Mg(2+)</name>
        <dbReference type="ChEBI" id="CHEBI:18420"/>
    </cofactor>
</comment>
<feature type="domain" description="Nudix hydrolase" evidence="5">
    <location>
        <begin position="2"/>
        <end position="146"/>
    </location>
</feature>
<protein>
    <submittedName>
        <fullName evidence="6">NUDIX domain-containing protein</fullName>
    </submittedName>
</protein>
<dbReference type="InterPro" id="IPR020476">
    <property type="entry name" value="Nudix_hydrolase"/>
</dbReference>
<dbReference type="Proteomes" id="UP000282195">
    <property type="component" value="Plasmid pRCCGE525c"/>
</dbReference>
<evidence type="ECO:0000313" key="7">
    <source>
        <dbReference type="Proteomes" id="UP000282195"/>
    </source>
</evidence>
<dbReference type="InterPro" id="IPR000086">
    <property type="entry name" value="NUDIX_hydrolase_dom"/>
</dbReference>
<dbReference type="PROSITE" id="PS00893">
    <property type="entry name" value="NUDIX_BOX"/>
    <property type="match status" value="1"/>
</dbReference>
<dbReference type="GO" id="GO:0016787">
    <property type="term" value="F:hydrolase activity"/>
    <property type="evidence" value="ECO:0007669"/>
    <property type="project" value="UniProtKB-KW"/>
</dbReference>
<evidence type="ECO:0000256" key="3">
    <source>
        <dbReference type="ARBA" id="ARBA00022842"/>
    </source>
</evidence>
<dbReference type="SUPFAM" id="SSF55811">
    <property type="entry name" value="Nudix"/>
    <property type="match status" value="1"/>
</dbReference>
<dbReference type="OrthoDB" id="9761969at2"/>
<keyword evidence="3" id="KW-0460">Magnesium</keyword>
<dbReference type="Pfam" id="PF00293">
    <property type="entry name" value="NUDIX"/>
    <property type="match status" value="1"/>
</dbReference>
<dbReference type="InterPro" id="IPR020084">
    <property type="entry name" value="NUDIX_hydrolase_CS"/>
</dbReference>
<keyword evidence="2 4" id="KW-0378">Hydrolase</keyword>
<geneLocation type="plasmid" evidence="7">
    <name>prccge525c</name>
</geneLocation>
<evidence type="ECO:0000259" key="5">
    <source>
        <dbReference type="PROSITE" id="PS51462"/>
    </source>
</evidence>
<dbReference type="PRINTS" id="PR00502">
    <property type="entry name" value="NUDIXFAMILY"/>
</dbReference>
<dbReference type="PANTHER" id="PTHR43046:SF12">
    <property type="entry name" value="GDP-MANNOSE MANNOSYL HYDROLASE"/>
    <property type="match status" value="1"/>
</dbReference>
<dbReference type="EMBL" id="CP032695">
    <property type="protein sequence ID" value="AYG62443.1"/>
    <property type="molecule type" value="Genomic_DNA"/>
</dbReference>
<keyword evidence="7" id="KW-1185">Reference proteome</keyword>
<sequence>MRKRPSARILVMDQFGCVLLFKFVHTSGPLDGRTYWATPGGAVEEGETFEEAALRELEEETGLSEEQLTGEVGRRSFELQLTNGEVVWAEERFFGVRTIRNGISDRGWTENERDVMADHHWWSAEELQQTTEIIFPDGLLKLVDRV</sequence>
<dbReference type="PANTHER" id="PTHR43046">
    <property type="entry name" value="GDP-MANNOSE MANNOSYL HYDROLASE"/>
    <property type="match status" value="1"/>
</dbReference>
<organism evidence="6 7">
    <name type="scientific">Rhizobium jaguaris</name>
    <dbReference type="NCBI Taxonomy" id="1312183"/>
    <lineage>
        <taxon>Bacteria</taxon>
        <taxon>Pseudomonadati</taxon>
        <taxon>Pseudomonadota</taxon>
        <taxon>Alphaproteobacteria</taxon>
        <taxon>Hyphomicrobiales</taxon>
        <taxon>Rhizobiaceae</taxon>
        <taxon>Rhizobium/Agrobacterium group</taxon>
        <taxon>Rhizobium</taxon>
    </lineage>
</organism>
<dbReference type="Gene3D" id="3.90.79.10">
    <property type="entry name" value="Nucleoside Triphosphate Pyrophosphohydrolase"/>
    <property type="match status" value="1"/>
</dbReference>
<evidence type="ECO:0000313" key="6">
    <source>
        <dbReference type="EMBL" id="AYG62443.1"/>
    </source>
</evidence>